<dbReference type="EMBL" id="QXIR01000010">
    <property type="protein sequence ID" value="RIW34635.1"/>
    <property type="molecule type" value="Genomic_DNA"/>
</dbReference>
<accession>A0A3A1QZJ9</accession>
<evidence type="ECO:0000313" key="3">
    <source>
        <dbReference type="Proteomes" id="UP000265801"/>
    </source>
</evidence>
<evidence type="ECO:0000313" key="2">
    <source>
        <dbReference type="EMBL" id="RIW34635.1"/>
    </source>
</evidence>
<evidence type="ECO:0000256" key="1">
    <source>
        <dbReference type="SAM" id="Phobius"/>
    </source>
</evidence>
<feature type="transmembrane region" description="Helical" evidence="1">
    <location>
        <begin position="7"/>
        <end position="28"/>
    </location>
</feature>
<keyword evidence="1" id="KW-0472">Membrane</keyword>
<keyword evidence="1" id="KW-1133">Transmembrane helix</keyword>
<sequence length="85" mass="9616">MKDKGLYTQLVIGTIGMVMIGLGIIRYFTLLYDSQGYALSLIGYAFTNGYIFQLERKAGINKNVIWIQSIAGLLTLIILSFWLYI</sequence>
<feature type="transmembrane region" description="Helical" evidence="1">
    <location>
        <begin position="64"/>
        <end position="84"/>
    </location>
</feature>
<feature type="transmembrane region" description="Helical" evidence="1">
    <location>
        <begin position="34"/>
        <end position="52"/>
    </location>
</feature>
<reference evidence="2 3" key="1">
    <citation type="submission" date="2018-09" db="EMBL/GenBank/DDBJ databases">
        <title>Bacillus saliacetes sp. nov., isolated from Thai shrimp paste (Ka-pi).</title>
        <authorList>
            <person name="Daroonpunt R."/>
            <person name="Tanasupawat S."/>
            <person name="Yiamsombut S."/>
        </authorList>
    </citation>
    <scope>NUCLEOTIDE SEQUENCE [LARGE SCALE GENOMIC DNA]</scope>
    <source>
        <strain evidence="2 3">SKP7-4</strain>
    </source>
</reference>
<dbReference type="RefSeq" id="WP_119546573.1">
    <property type="nucleotide sequence ID" value="NZ_QXIR01000010.1"/>
</dbReference>
<keyword evidence="3" id="KW-1185">Reference proteome</keyword>
<comment type="caution">
    <text evidence="2">The sequence shown here is derived from an EMBL/GenBank/DDBJ whole genome shotgun (WGS) entry which is preliminary data.</text>
</comment>
<name>A0A3A1QZJ9_9BACI</name>
<proteinExistence type="predicted"/>
<organism evidence="2 3">
    <name type="scientific">Bacillus salacetis</name>
    <dbReference type="NCBI Taxonomy" id="2315464"/>
    <lineage>
        <taxon>Bacteria</taxon>
        <taxon>Bacillati</taxon>
        <taxon>Bacillota</taxon>
        <taxon>Bacilli</taxon>
        <taxon>Bacillales</taxon>
        <taxon>Bacillaceae</taxon>
        <taxon>Bacillus</taxon>
    </lineage>
</organism>
<dbReference type="Proteomes" id="UP000265801">
    <property type="component" value="Unassembled WGS sequence"/>
</dbReference>
<gene>
    <name evidence="2" type="ORF">D3H55_08965</name>
</gene>
<dbReference type="OrthoDB" id="2428552at2"/>
<protein>
    <submittedName>
        <fullName evidence="2">Uncharacterized protein</fullName>
    </submittedName>
</protein>
<dbReference type="AlphaFoldDB" id="A0A3A1QZJ9"/>
<keyword evidence="1" id="KW-0812">Transmembrane</keyword>